<dbReference type="GO" id="GO:0051301">
    <property type="term" value="P:cell division"/>
    <property type="evidence" value="ECO:0007669"/>
    <property type="project" value="UniProtKB-KW"/>
</dbReference>
<keyword evidence="15" id="KW-1185">Reference proteome</keyword>
<evidence type="ECO:0000256" key="3">
    <source>
        <dbReference type="ARBA" id="ARBA00021907"/>
    </source>
</evidence>
<evidence type="ECO:0000256" key="11">
    <source>
        <dbReference type="SAM" id="Phobius"/>
    </source>
</evidence>
<evidence type="ECO:0000313" key="15">
    <source>
        <dbReference type="Proteomes" id="UP000325161"/>
    </source>
</evidence>
<dbReference type="Gene3D" id="3.30.70.3040">
    <property type="match status" value="1"/>
</dbReference>
<evidence type="ECO:0000313" key="14">
    <source>
        <dbReference type="EMBL" id="QEI08810.1"/>
    </source>
</evidence>
<comment type="subcellular location">
    <subcellularLocation>
        <location evidence="10">Cell inner membrane</location>
    </subcellularLocation>
    <subcellularLocation>
        <location evidence="1">Cell membrane</location>
        <topology evidence="1">Multi-pass membrane protein</topology>
    </subcellularLocation>
</comment>
<gene>
    <name evidence="14" type="ORF">FXN63_25380</name>
</gene>
<comment type="similarity">
    <text evidence="2 10">Belongs to the ABC-4 integral membrane protein family. FtsX subfamily.</text>
</comment>
<dbReference type="PIRSF" id="PIRSF003097">
    <property type="entry name" value="FtsX"/>
    <property type="match status" value="1"/>
</dbReference>
<keyword evidence="6 11" id="KW-0812">Transmembrane</keyword>
<dbReference type="OrthoDB" id="9813411at2"/>
<proteinExistence type="inferred from homology"/>
<keyword evidence="9 10" id="KW-0131">Cell cycle</keyword>
<dbReference type="EMBL" id="CP043046">
    <property type="protein sequence ID" value="QEI08810.1"/>
    <property type="molecule type" value="Genomic_DNA"/>
</dbReference>
<evidence type="ECO:0000256" key="9">
    <source>
        <dbReference type="ARBA" id="ARBA00023306"/>
    </source>
</evidence>
<sequence>MSLSLQPHRYALGVTLRRIALQPFSSLANVMVIALALAIPLLVSATLLSLQPVARQLSTDPELTVFTRVGTSTDIARSMAQRIEREYRSEVSNVRVITREEALAALKRNPSYADVLAVLPGNPLPDAIVVTLRGADLARRSPELADTWRKWEGVDMVQLDSAWVQRMEALLRFGNTALGLLAAVVAVSVLAAVFNTVRMQALSQREEITAARLVGATESFVRRPFLYLGALTCAVAAGVAIAASALAMGPLNGALADLAKSYGVEFFIQLPPPSWLLGFVMVVTLLGAFSARWSVTRTTRF</sequence>
<evidence type="ECO:0000256" key="2">
    <source>
        <dbReference type="ARBA" id="ARBA00007379"/>
    </source>
</evidence>
<dbReference type="GO" id="GO:0005886">
    <property type="term" value="C:plasma membrane"/>
    <property type="evidence" value="ECO:0007669"/>
    <property type="project" value="UniProtKB-SubCell"/>
</dbReference>
<feature type="transmembrane region" description="Helical" evidence="11">
    <location>
        <begin position="275"/>
        <end position="295"/>
    </location>
</feature>
<dbReference type="KEGG" id="pacr:FXN63_25380"/>
<feature type="domain" description="FtsX extracellular" evidence="13">
    <location>
        <begin position="62"/>
        <end position="157"/>
    </location>
</feature>
<accession>A0A5C0B625</accession>
<dbReference type="InterPro" id="IPR040690">
    <property type="entry name" value="FtsX_ECD"/>
</dbReference>
<dbReference type="AlphaFoldDB" id="A0A5C0B625"/>
<dbReference type="InterPro" id="IPR004513">
    <property type="entry name" value="FtsX"/>
</dbReference>
<keyword evidence="10" id="KW-0997">Cell inner membrane</keyword>
<evidence type="ECO:0000256" key="1">
    <source>
        <dbReference type="ARBA" id="ARBA00004651"/>
    </source>
</evidence>
<dbReference type="InterPro" id="IPR003838">
    <property type="entry name" value="ABC3_permease_C"/>
</dbReference>
<keyword evidence="5 10" id="KW-0132">Cell division</keyword>
<keyword evidence="7 11" id="KW-1133">Transmembrane helix</keyword>
<dbReference type="Pfam" id="PF18075">
    <property type="entry name" value="FtsX_ECD"/>
    <property type="match status" value="1"/>
</dbReference>
<reference evidence="14 15" key="1">
    <citation type="submission" date="2019-08" db="EMBL/GenBank/DDBJ databases">
        <title>Amphibian skin-associated Pigmentiphaga: genome sequence and occurrence across geography and hosts.</title>
        <authorList>
            <person name="Bletz M.C."/>
            <person name="Bunk B."/>
            <person name="Sproeer C."/>
            <person name="Biwer P."/>
            <person name="Reiter S."/>
            <person name="Rabemananjara F.C.E."/>
            <person name="Schulz S."/>
            <person name="Overmann J."/>
            <person name="Vences M."/>
        </authorList>
    </citation>
    <scope>NUCLEOTIDE SEQUENCE [LARGE SCALE GENOMIC DNA]</scope>
    <source>
        <strain evidence="14 15">Mada1488</strain>
    </source>
</reference>
<keyword evidence="4 10" id="KW-1003">Cell membrane</keyword>
<dbReference type="PANTHER" id="PTHR47755">
    <property type="entry name" value="CELL DIVISION PROTEIN FTSX"/>
    <property type="match status" value="1"/>
</dbReference>
<dbReference type="Pfam" id="PF02687">
    <property type="entry name" value="FtsX"/>
    <property type="match status" value="1"/>
</dbReference>
<name>A0A5C0B625_9BURK</name>
<dbReference type="RefSeq" id="WP_148818304.1">
    <property type="nucleotide sequence ID" value="NZ_CP043046.1"/>
</dbReference>
<feature type="domain" description="ABC3 transporter permease C-terminal" evidence="12">
    <location>
        <begin position="180"/>
        <end position="297"/>
    </location>
</feature>
<evidence type="ECO:0000256" key="5">
    <source>
        <dbReference type="ARBA" id="ARBA00022618"/>
    </source>
</evidence>
<evidence type="ECO:0000256" key="4">
    <source>
        <dbReference type="ARBA" id="ARBA00022475"/>
    </source>
</evidence>
<evidence type="ECO:0000256" key="7">
    <source>
        <dbReference type="ARBA" id="ARBA00022989"/>
    </source>
</evidence>
<protein>
    <recommendedName>
        <fullName evidence="3 10">Cell division protein FtsX</fullName>
    </recommendedName>
</protein>
<dbReference type="Proteomes" id="UP000325161">
    <property type="component" value="Chromosome"/>
</dbReference>
<organism evidence="14 15">
    <name type="scientific">Pigmentiphaga aceris</name>
    <dbReference type="NCBI Taxonomy" id="1940612"/>
    <lineage>
        <taxon>Bacteria</taxon>
        <taxon>Pseudomonadati</taxon>
        <taxon>Pseudomonadota</taxon>
        <taxon>Betaproteobacteria</taxon>
        <taxon>Burkholderiales</taxon>
        <taxon>Alcaligenaceae</taxon>
        <taxon>Pigmentiphaga</taxon>
    </lineage>
</organism>
<dbReference type="PANTHER" id="PTHR47755:SF1">
    <property type="entry name" value="CELL DIVISION PROTEIN FTSX"/>
    <property type="match status" value="1"/>
</dbReference>
<evidence type="ECO:0000256" key="10">
    <source>
        <dbReference type="PIRNR" id="PIRNR003097"/>
    </source>
</evidence>
<evidence type="ECO:0000259" key="13">
    <source>
        <dbReference type="Pfam" id="PF18075"/>
    </source>
</evidence>
<feature type="transmembrane region" description="Helical" evidence="11">
    <location>
        <begin position="27"/>
        <end position="50"/>
    </location>
</feature>
<evidence type="ECO:0000259" key="12">
    <source>
        <dbReference type="Pfam" id="PF02687"/>
    </source>
</evidence>
<dbReference type="GO" id="GO:0032153">
    <property type="term" value="C:cell division site"/>
    <property type="evidence" value="ECO:0007669"/>
    <property type="project" value="TreeGrafter"/>
</dbReference>
<comment type="function">
    <text evidence="10">Part of the ABC transporter FtsEX involved in cellular division.</text>
</comment>
<keyword evidence="8 10" id="KW-0472">Membrane</keyword>
<feature type="transmembrane region" description="Helical" evidence="11">
    <location>
        <begin position="177"/>
        <end position="197"/>
    </location>
</feature>
<evidence type="ECO:0000256" key="6">
    <source>
        <dbReference type="ARBA" id="ARBA00022692"/>
    </source>
</evidence>
<feature type="transmembrane region" description="Helical" evidence="11">
    <location>
        <begin position="225"/>
        <end position="248"/>
    </location>
</feature>
<evidence type="ECO:0000256" key="8">
    <source>
        <dbReference type="ARBA" id="ARBA00023136"/>
    </source>
</evidence>